<gene>
    <name evidence="3" type="ORF">SAMN05444126_11044</name>
</gene>
<name>A0A1H9TJV6_9BACI</name>
<feature type="domain" description="STAS" evidence="2">
    <location>
        <begin position="157"/>
        <end position="268"/>
    </location>
</feature>
<dbReference type="STRING" id="1464123.SAMN05444126_11044"/>
<keyword evidence="4" id="KW-1185">Reference proteome</keyword>
<evidence type="ECO:0000313" key="4">
    <source>
        <dbReference type="Proteomes" id="UP000199318"/>
    </source>
</evidence>
<dbReference type="PANTHER" id="PTHR33745:SF3">
    <property type="entry name" value="RSBT CO-ANTAGONIST PROTEIN RSBRC"/>
    <property type="match status" value="1"/>
</dbReference>
<dbReference type="PROSITE" id="PS50801">
    <property type="entry name" value="STAS"/>
    <property type="match status" value="1"/>
</dbReference>
<dbReference type="AlphaFoldDB" id="A0A1H9TJV6"/>
<comment type="caution">
    <text evidence="3">The sequence shown here is derived from an EMBL/GenBank/DDBJ whole genome shotgun (WGS) entry which is preliminary data.</text>
</comment>
<dbReference type="CDD" id="cd07041">
    <property type="entry name" value="STAS_RsbR_RsbS_like"/>
    <property type="match status" value="1"/>
</dbReference>
<dbReference type="SUPFAM" id="SSF52091">
    <property type="entry name" value="SpoIIaa-like"/>
    <property type="match status" value="1"/>
</dbReference>
<dbReference type="Proteomes" id="UP000199318">
    <property type="component" value="Unassembled WGS sequence"/>
</dbReference>
<protein>
    <submittedName>
        <fullName evidence="3">RsbT co-antagonist protein RsbR</fullName>
    </submittedName>
</protein>
<evidence type="ECO:0000259" key="2">
    <source>
        <dbReference type="PROSITE" id="PS50801"/>
    </source>
</evidence>
<dbReference type="InterPro" id="IPR051932">
    <property type="entry name" value="Bact_StressResp_Reg"/>
</dbReference>
<dbReference type="InterPro" id="IPR036513">
    <property type="entry name" value="STAS_dom_sf"/>
</dbReference>
<proteinExistence type="predicted"/>
<reference evidence="4" key="1">
    <citation type="submission" date="2016-10" db="EMBL/GenBank/DDBJ databases">
        <authorList>
            <person name="de Groot N.N."/>
        </authorList>
    </citation>
    <scope>NUCLEOTIDE SEQUENCE [LARGE SCALE GENOMIC DNA]</scope>
    <source>
        <strain evidence="4">10nlg</strain>
    </source>
</reference>
<organism evidence="3 4">
    <name type="scientific">Salisediminibacterium halotolerans</name>
    <dbReference type="NCBI Taxonomy" id="517425"/>
    <lineage>
        <taxon>Bacteria</taxon>
        <taxon>Bacillati</taxon>
        <taxon>Bacillota</taxon>
        <taxon>Bacilli</taxon>
        <taxon>Bacillales</taxon>
        <taxon>Bacillaceae</taxon>
        <taxon>Salisediminibacterium</taxon>
    </lineage>
</organism>
<sequence length="282" mass="31198">MDEIGRGFIASAGAMAEDISLRFRQNEGTTYERIQESELHSHLSNLIEMIGNDLLTSEQGFNEVSAEKWGKDFGGKAVKSGVSVAKTMTILPYFRTVLFNYIRTAFENREGRLADYFQVADTVNPFIDRAVYAFTEAYVEHNNETFNHAKEELLELSVPVVPLTSDVAILPIIGTIDTRRSAELLDKSLNKGRELGLSYLIVDLSGVHMIDTAVAHNLFQLNDALSVVGITAVFSGLRPELAQTIVSLGISFKHMTVTSNLQRALELTGLVIEEGKTSKHPF</sequence>
<accession>A0A1H9TJV6</accession>
<dbReference type="EMBL" id="FOGV01000010">
    <property type="protein sequence ID" value="SER97149.1"/>
    <property type="molecule type" value="Genomic_DNA"/>
</dbReference>
<dbReference type="InterPro" id="IPR002645">
    <property type="entry name" value="STAS_dom"/>
</dbReference>
<dbReference type="Gene3D" id="3.30.750.24">
    <property type="entry name" value="STAS domain"/>
    <property type="match status" value="1"/>
</dbReference>
<dbReference type="Pfam" id="PF01740">
    <property type="entry name" value="STAS"/>
    <property type="match status" value="1"/>
</dbReference>
<evidence type="ECO:0000256" key="1">
    <source>
        <dbReference type="ARBA" id="ARBA00022553"/>
    </source>
</evidence>
<keyword evidence="1" id="KW-0597">Phosphoprotein</keyword>
<evidence type="ECO:0000313" key="3">
    <source>
        <dbReference type="EMBL" id="SER97149.1"/>
    </source>
</evidence>
<dbReference type="PANTHER" id="PTHR33745">
    <property type="entry name" value="RSBT ANTAGONIST PROTEIN RSBS-RELATED"/>
    <property type="match status" value="1"/>
</dbReference>